<keyword evidence="3" id="KW-1185">Reference proteome</keyword>
<evidence type="ECO:0000256" key="1">
    <source>
        <dbReference type="SAM" id="MobiDB-lite"/>
    </source>
</evidence>
<proteinExistence type="predicted"/>
<dbReference type="AlphaFoldDB" id="A0A7N4NIT3"/>
<feature type="region of interest" description="Disordered" evidence="1">
    <location>
        <begin position="44"/>
        <end position="64"/>
    </location>
</feature>
<feature type="region of interest" description="Disordered" evidence="1">
    <location>
        <begin position="189"/>
        <end position="238"/>
    </location>
</feature>
<dbReference type="FunCoup" id="A0A7N4NIT3">
    <property type="interactions" value="1193"/>
</dbReference>
<organism evidence="2 3">
    <name type="scientific">Sarcophilus harrisii</name>
    <name type="common">Tasmanian devil</name>
    <name type="synonym">Sarcophilus laniarius</name>
    <dbReference type="NCBI Taxonomy" id="9305"/>
    <lineage>
        <taxon>Eukaryota</taxon>
        <taxon>Metazoa</taxon>
        <taxon>Chordata</taxon>
        <taxon>Craniata</taxon>
        <taxon>Vertebrata</taxon>
        <taxon>Euteleostomi</taxon>
        <taxon>Mammalia</taxon>
        <taxon>Metatheria</taxon>
        <taxon>Dasyuromorphia</taxon>
        <taxon>Dasyuridae</taxon>
        <taxon>Sarcophilus</taxon>
    </lineage>
</organism>
<reference evidence="2" key="3">
    <citation type="submission" date="2025-09" db="UniProtKB">
        <authorList>
            <consortium name="Ensembl"/>
        </authorList>
    </citation>
    <scope>IDENTIFICATION</scope>
</reference>
<name>A0A7N4NIT3_SARHA</name>
<evidence type="ECO:0000313" key="3">
    <source>
        <dbReference type="Proteomes" id="UP000007648"/>
    </source>
</evidence>
<feature type="compositionally biased region" description="Polar residues" evidence="1">
    <location>
        <begin position="48"/>
        <end position="62"/>
    </location>
</feature>
<dbReference type="InParanoid" id="A0A7N4NIT3"/>
<dbReference type="Ensembl" id="ENSSHAT00000046417.1">
    <property type="protein sequence ID" value="ENSSHAP00000023814.1"/>
    <property type="gene ID" value="ENSSHAG00000021176.1"/>
</dbReference>
<dbReference type="Proteomes" id="UP000007648">
    <property type="component" value="Unassembled WGS sequence"/>
</dbReference>
<protein>
    <submittedName>
        <fullName evidence="2">Uncharacterized protein</fullName>
    </submittedName>
</protein>
<accession>A0A7N4NIT3</accession>
<evidence type="ECO:0000313" key="2">
    <source>
        <dbReference type="Ensembl" id="ENSSHAP00000023814.1"/>
    </source>
</evidence>
<reference evidence="2" key="2">
    <citation type="submission" date="2025-08" db="UniProtKB">
        <authorList>
            <consortium name="Ensembl"/>
        </authorList>
    </citation>
    <scope>IDENTIFICATION</scope>
</reference>
<sequence length="283" mass="29267">MSGGGGAVGIPTFGEFWRNGSCEGSCAHQGSVLALTRGAHGCARGNERSQPGRTQGGVQSPRSYPAWQRAQCTVPLTRTQAGPQRARGEILGGPEAPVGKKDWGLVTSDIFAGTTIDPKALVQKLDVDARSVVSAGAGERWRRSPGAPGGTGLIPAPLRLFSDSEIEAIKAAEEARRAQARRKATAVVGDLHPSGAGGRAGPPPEAQEVGGAGVGWGGPWRAWAGEPRGGPGALPPLSAAASFRDDEMARFRELAASASYRANPLRAIGEQLSKRLRQEDGGL</sequence>
<reference evidence="2 3" key="1">
    <citation type="journal article" date="2011" name="Proc. Natl. Acad. Sci. U.S.A.">
        <title>Genetic diversity and population structure of the endangered marsupial Sarcophilus harrisii (Tasmanian devil).</title>
        <authorList>
            <person name="Miller W."/>
            <person name="Hayes V.M."/>
            <person name="Ratan A."/>
            <person name="Petersen D.C."/>
            <person name="Wittekindt N.E."/>
            <person name="Miller J."/>
            <person name="Walenz B."/>
            <person name="Knight J."/>
            <person name="Qi J."/>
            <person name="Zhao F."/>
            <person name="Wang Q."/>
            <person name="Bedoya-Reina O.C."/>
            <person name="Katiyar N."/>
            <person name="Tomsho L.P."/>
            <person name="Kasson L.M."/>
            <person name="Hardie R.A."/>
            <person name="Woodbridge P."/>
            <person name="Tindall E.A."/>
            <person name="Bertelsen M.F."/>
            <person name="Dixon D."/>
            <person name="Pyecroft S."/>
            <person name="Helgen K.M."/>
            <person name="Lesk A.M."/>
            <person name="Pringle T.H."/>
            <person name="Patterson N."/>
            <person name="Zhang Y."/>
            <person name="Kreiss A."/>
            <person name="Woods G.M."/>
            <person name="Jones M.E."/>
            <person name="Schuster S.C."/>
        </authorList>
    </citation>
    <scope>NUCLEOTIDE SEQUENCE [LARGE SCALE GENOMIC DNA]</scope>
</reference>